<evidence type="ECO:0000313" key="3">
    <source>
        <dbReference type="EMBL" id="KAE9992823.1"/>
    </source>
</evidence>
<gene>
    <name evidence="1" type="ORF">BLS_001864</name>
    <name evidence="3" type="ORF">EG327_007592</name>
    <name evidence="2" type="ORF">EG328_005459</name>
</gene>
<reference evidence="3 5" key="1">
    <citation type="submission" date="2019-07" db="EMBL/GenBank/DDBJ databases">
        <title>Venturia inaequalis Genome Resource.</title>
        <authorList>
            <person name="Lichtner F.J."/>
        </authorList>
    </citation>
    <scope>NUCLEOTIDE SEQUENCE [LARGE SCALE GENOMIC DNA]</scope>
    <source>
        <strain evidence="2 4">120213</strain>
        <strain evidence="1">Bline_iso_100314</strain>
        <strain evidence="3 5">DMI_063113</strain>
    </source>
</reference>
<accession>A0A8H3VTV1</accession>
<name>A0A8H3VTV1_VENIN</name>
<dbReference type="EMBL" id="WNWR01000046">
    <property type="protein sequence ID" value="KAE9992823.1"/>
    <property type="molecule type" value="Genomic_DNA"/>
</dbReference>
<sequence>MARLQDLPNELLLIIFNDVCDAKRLHPFLLTRQFHALAMQSLYRDLRLTIWDPTLPSAIDAVARGRLNTDLLLEKNLMSISLLTIIIGRNQNLLQAARSISLRLTEDNPGFLKELCRPPLSDAHFVRPLDASNWDMALAIIMQQPLAQLQTLTIDWIGTMPKVTECGLRMSTKRASNTVSIRGVRDSSDRFYSLVPFNLFISTSVPQVRFENVHFVVGPPKNPTPRPKIKPRIPWPACDLDIIDCKAMEPPRWRGWAAIGKARIIFRSDPYHAEILNVVKLSKCLHSLEISTRLPPNLEDQPGLAFQSYTKICSRGELRLVHLVVPFWLTPCDGPTNLLPLNARPLQVLTQLDLSLCINDVANLPSFSSTFAEKLQTIERIHFMPSLQKIKLIPSFWMREMPFLGHRVVFAKLLRMIEIDWENKSRTSVFGWQKSATTEDVQRHGRSVFRWNSGVSLNVTEIVKYVDNIEVMREE</sequence>
<evidence type="ECO:0008006" key="6">
    <source>
        <dbReference type="Google" id="ProtNLM"/>
    </source>
</evidence>
<dbReference type="Proteomes" id="UP000490939">
    <property type="component" value="Unassembled WGS sequence"/>
</dbReference>
<evidence type="ECO:0000313" key="5">
    <source>
        <dbReference type="Proteomes" id="UP000490939"/>
    </source>
</evidence>
<dbReference type="Proteomes" id="UP000447873">
    <property type="component" value="Unassembled WGS sequence"/>
</dbReference>
<protein>
    <recommendedName>
        <fullName evidence="6">F-box domain-containing protein</fullName>
    </recommendedName>
</protein>
<evidence type="ECO:0000313" key="2">
    <source>
        <dbReference type="EMBL" id="KAE9971685.1"/>
    </source>
</evidence>
<keyword evidence="5" id="KW-1185">Reference proteome</keyword>
<comment type="caution">
    <text evidence="3">The sequence shown here is derived from an EMBL/GenBank/DDBJ whole genome shotgun (WGS) entry which is preliminary data.</text>
</comment>
<evidence type="ECO:0000313" key="4">
    <source>
        <dbReference type="Proteomes" id="UP000447873"/>
    </source>
</evidence>
<organism evidence="3 5">
    <name type="scientific">Venturia inaequalis</name>
    <name type="common">Apple scab fungus</name>
    <dbReference type="NCBI Taxonomy" id="5025"/>
    <lineage>
        <taxon>Eukaryota</taxon>
        <taxon>Fungi</taxon>
        <taxon>Dikarya</taxon>
        <taxon>Ascomycota</taxon>
        <taxon>Pezizomycotina</taxon>
        <taxon>Dothideomycetes</taxon>
        <taxon>Pleosporomycetidae</taxon>
        <taxon>Venturiales</taxon>
        <taxon>Venturiaceae</taxon>
        <taxon>Venturia</taxon>
    </lineage>
</organism>
<dbReference type="Proteomes" id="UP000433883">
    <property type="component" value="Unassembled WGS sequence"/>
</dbReference>
<dbReference type="EMBL" id="WNWQ01001462">
    <property type="protein sequence ID" value="KAE9961524.1"/>
    <property type="molecule type" value="Genomic_DNA"/>
</dbReference>
<proteinExistence type="predicted"/>
<dbReference type="AlphaFoldDB" id="A0A8H3VTV1"/>
<dbReference type="EMBL" id="WNWS01000291">
    <property type="protein sequence ID" value="KAE9971685.1"/>
    <property type="molecule type" value="Genomic_DNA"/>
</dbReference>
<dbReference type="OrthoDB" id="3926815at2759"/>
<evidence type="ECO:0000313" key="1">
    <source>
        <dbReference type="EMBL" id="KAE9961524.1"/>
    </source>
</evidence>